<feature type="compositionally biased region" description="Basic residues" evidence="1">
    <location>
        <begin position="1"/>
        <end position="10"/>
    </location>
</feature>
<evidence type="ECO:0000256" key="1">
    <source>
        <dbReference type="SAM" id="MobiDB-lite"/>
    </source>
</evidence>
<dbReference type="EMBL" id="BK015572">
    <property type="protein sequence ID" value="DAE13910.1"/>
    <property type="molecule type" value="Genomic_DNA"/>
</dbReference>
<accession>A0A8S5Q3M2</accession>
<sequence>MGNNRHKHSNKVPPFKPNPEHYTRKHHSWKAKKSYETEDEAWEFLQENPKLKAQGYTVYRCRTCNKWHVGHKINKTNGN</sequence>
<organism evidence="2">
    <name type="scientific">Siphoviridae sp. cty1O100</name>
    <dbReference type="NCBI Taxonomy" id="2825743"/>
    <lineage>
        <taxon>Viruses</taxon>
        <taxon>Duplodnaviria</taxon>
        <taxon>Heunggongvirae</taxon>
        <taxon>Uroviricota</taxon>
        <taxon>Caudoviricetes</taxon>
    </lineage>
</organism>
<name>A0A8S5Q3M2_9CAUD</name>
<feature type="region of interest" description="Disordered" evidence="1">
    <location>
        <begin position="1"/>
        <end position="27"/>
    </location>
</feature>
<proteinExistence type="predicted"/>
<reference evidence="2" key="1">
    <citation type="journal article" date="2021" name="Proc. Natl. Acad. Sci. U.S.A.">
        <title>A Catalog of Tens of Thousands of Viruses from Human Metagenomes Reveals Hidden Associations with Chronic Diseases.</title>
        <authorList>
            <person name="Tisza M.J."/>
            <person name="Buck C.B."/>
        </authorList>
    </citation>
    <scope>NUCLEOTIDE SEQUENCE</scope>
    <source>
        <strain evidence="2">Cty1O100</strain>
    </source>
</reference>
<protein>
    <submittedName>
        <fullName evidence="2">RNA-binding protein</fullName>
    </submittedName>
</protein>
<evidence type="ECO:0000313" key="2">
    <source>
        <dbReference type="EMBL" id="DAE13910.1"/>
    </source>
</evidence>